<dbReference type="SMART" id="SM00422">
    <property type="entry name" value="HTH_MERR"/>
    <property type="match status" value="1"/>
</dbReference>
<keyword evidence="6" id="KW-0238">DNA-binding</keyword>
<feature type="compositionally biased region" description="Low complexity" evidence="8">
    <location>
        <begin position="11"/>
        <end position="27"/>
    </location>
</feature>
<evidence type="ECO:0000256" key="2">
    <source>
        <dbReference type="ARBA" id="ARBA00022723"/>
    </source>
</evidence>
<name>A0A2N8L1N5_9BURK</name>
<evidence type="ECO:0000256" key="3">
    <source>
        <dbReference type="ARBA" id="ARBA00023004"/>
    </source>
</evidence>
<dbReference type="CDD" id="cd01110">
    <property type="entry name" value="HTH_SoxR"/>
    <property type="match status" value="1"/>
</dbReference>
<proteinExistence type="predicted"/>
<evidence type="ECO:0000259" key="9">
    <source>
        <dbReference type="PROSITE" id="PS50937"/>
    </source>
</evidence>
<evidence type="ECO:0000256" key="6">
    <source>
        <dbReference type="ARBA" id="ARBA00023125"/>
    </source>
</evidence>
<evidence type="ECO:0000256" key="5">
    <source>
        <dbReference type="ARBA" id="ARBA00023015"/>
    </source>
</evidence>
<dbReference type="NCBIfam" id="TIGR01950">
    <property type="entry name" value="SoxR"/>
    <property type="match status" value="1"/>
</dbReference>
<keyword evidence="4" id="KW-0411">Iron-sulfur</keyword>
<dbReference type="Pfam" id="PF09278">
    <property type="entry name" value="MerR-DNA-bind"/>
    <property type="match status" value="1"/>
</dbReference>
<keyword evidence="7" id="KW-0804">Transcription</keyword>
<dbReference type="InterPro" id="IPR047057">
    <property type="entry name" value="MerR_fam"/>
</dbReference>
<keyword evidence="11" id="KW-1185">Reference proteome</keyword>
<protein>
    <submittedName>
        <fullName evidence="10">Redox-sensitive transcriptional activator SoxR</fullName>
    </submittedName>
</protein>
<evidence type="ECO:0000256" key="1">
    <source>
        <dbReference type="ARBA" id="ARBA00022714"/>
    </source>
</evidence>
<dbReference type="PROSITE" id="PS50937">
    <property type="entry name" value="HTH_MERR_2"/>
    <property type="match status" value="1"/>
</dbReference>
<dbReference type="AlphaFoldDB" id="A0A2N8L1N5"/>
<keyword evidence="3" id="KW-0408">Iron</keyword>
<dbReference type="InterPro" id="IPR000551">
    <property type="entry name" value="MerR-type_HTH_dom"/>
</dbReference>
<reference evidence="10 11" key="1">
    <citation type="submission" date="2018-01" db="EMBL/GenBank/DDBJ databases">
        <title>Draft genome sequence of Paucibacter aquatile CR182 isolated from freshwater of the Nakdong River.</title>
        <authorList>
            <person name="Choi A."/>
            <person name="Chung E.J."/>
        </authorList>
    </citation>
    <scope>NUCLEOTIDE SEQUENCE [LARGE SCALE GENOMIC DNA]</scope>
    <source>
        <strain evidence="10 11">CR182</strain>
    </source>
</reference>
<keyword evidence="1" id="KW-0001">2Fe-2S</keyword>
<dbReference type="InterPro" id="IPR015358">
    <property type="entry name" value="Tscrpt_reg_MerR_DNA-bd"/>
</dbReference>
<evidence type="ECO:0000313" key="10">
    <source>
        <dbReference type="EMBL" id="PND39609.1"/>
    </source>
</evidence>
<dbReference type="GO" id="GO:0046872">
    <property type="term" value="F:metal ion binding"/>
    <property type="evidence" value="ECO:0007669"/>
    <property type="project" value="UniProtKB-KW"/>
</dbReference>
<keyword evidence="2" id="KW-0479">Metal-binding</keyword>
<feature type="region of interest" description="Disordered" evidence="8">
    <location>
        <begin position="170"/>
        <end position="192"/>
    </location>
</feature>
<evidence type="ECO:0000256" key="7">
    <source>
        <dbReference type="ARBA" id="ARBA00023163"/>
    </source>
</evidence>
<dbReference type="GO" id="GO:0006979">
    <property type="term" value="P:response to oxidative stress"/>
    <property type="evidence" value="ECO:0007669"/>
    <property type="project" value="InterPro"/>
</dbReference>
<dbReference type="Gene3D" id="1.10.1660.10">
    <property type="match status" value="1"/>
</dbReference>
<feature type="domain" description="HTH merR-type" evidence="9">
    <location>
        <begin position="29"/>
        <end position="97"/>
    </location>
</feature>
<feature type="compositionally biased region" description="Basic residues" evidence="8">
    <location>
        <begin position="181"/>
        <end position="192"/>
    </location>
</feature>
<gene>
    <name evidence="10" type="primary">soxR</name>
    <name evidence="10" type="ORF">C1O66_07225</name>
</gene>
<dbReference type="GO" id="GO:0051537">
    <property type="term" value="F:2 iron, 2 sulfur cluster binding"/>
    <property type="evidence" value="ECO:0007669"/>
    <property type="project" value="UniProtKB-KW"/>
</dbReference>
<sequence length="192" mass="20750">MRIRKPPAPNSASGSSRTTRSAAPSASDRLPIGELVRRSGVAASALRFYEDAGLLQSTRSDSGRRHYARSDLRRLAFVRAAQAVGLSLDQIRAALAELPEGRTPTVADWARLSSSWRPLLDQRIAELSRLRDTLSSCIGCGCLSLSKCALYNPADQAARQGPGARYLLGDIAPQPDQGQHKVARRGSRRSSN</sequence>
<keyword evidence="5" id="KW-0805">Transcription regulation</keyword>
<evidence type="ECO:0000256" key="8">
    <source>
        <dbReference type="SAM" id="MobiDB-lite"/>
    </source>
</evidence>
<organism evidence="10 11">
    <name type="scientific">Kinneretia aquatilis</name>
    <dbReference type="NCBI Taxonomy" id="2070761"/>
    <lineage>
        <taxon>Bacteria</taxon>
        <taxon>Pseudomonadati</taxon>
        <taxon>Pseudomonadota</taxon>
        <taxon>Betaproteobacteria</taxon>
        <taxon>Burkholderiales</taxon>
        <taxon>Sphaerotilaceae</taxon>
        <taxon>Roseateles</taxon>
    </lineage>
</organism>
<dbReference type="Proteomes" id="UP000235916">
    <property type="component" value="Unassembled WGS sequence"/>
</dbReference>
<evidence type="ECO:0000256" key="4">
    <source>
        <dbReference type="ARBA" id="ARBA00023014"/>
    </source>
</evidence>
<dbReference type="InterPro" id="IPR009061">
    <property type="entry name" value="DNA-bd_dom_put_sf"/>
</dbReference>
<dbReference type="EMBL" id="POSP01000003">
    <property type="protein sequence ID" value="PND39609.1"/>
    <property type="molecule type" value="Genomic_DNA"/>
</dbReference>
<dbReference type="InterPro" id="IPR010211">
    <property type="entry name" value="Redox-sen_tscrpt-act_SoxR"/>
</dbReference>
<feature type="region of interest" description="Disordered" evidence="8">
    <location>
        <begin position="1"/>
        <end position="29"/>
    </location>
</feature>
<dbReference type="SUPFAM" id="SSF46955">
    <property type="entry name" value="Putative DNA-binding domain"/>
    <property type="match status" value="1"/>
</dbReference>
<comment type="caution">
    <text evidence="10">The sequence shown here is derived from an EMBL/GenBank/DDBJ whole genome shotgun (WGS) entry which is preliminary data.</text>
</comment>
<dbReference type="GO" id="GO:0003700">
    <property type="term" value="F:DNA-binding transcription factor activity"/>
    <property type="evidence" value="ECO:0007669"/>
    <property type="project" value="InterPro"/>
</dbReference>
<dbReference type="GO" id="GO:0003677">
    <property type="term" value="F:DNA binding"/>
    <property type="evidence" value="ECO:0007669"/>
    <property type="project" value="UniProtKB-KW"/>
</dbReference>
<dbReference type="OrthoDB" id="9802944at2"/>
<dbReference type="PANTHER" id="PTHR30204">
    <property type="entry name" value="REDOX-CYCLING DRUG-SENSING TRANSCRIPTIONAL ACTIVATOR SOXR"/>
    <property type="match status" value="1"/>
</dbReference>
<dbReference type="PANTHER" id="PTHR30204:SF0">
    <property type="entry name" value="REDOX-SENSITIVE TRANSCRIPTIONAL ACTIVATOR SOXR"/>
    <property type="match status" value="1"/>
</dbReference>
<evidence type="ECO:0000313" key="11">
    <source>
        <dbReference type="Proteomes" id="UP000235916"/>
    </source>
</evidence>
<dbReference type="Pfam" id="PF00376">
    <property type="entry name" value="MerR"/>
    <property type="match status" value="1"/>
</dbReference>
<dbReference type="PRINTS" id="PR00040">
    <property type="entry name" value="HTHMERR"/>
</dbReference>
<accession>A0A2N8L1N5</accession>